<keyword evidence="3" id="KW-0378">Hydrolase</keyword>
<protein>
    <submittedName>
        <fullName evidence="3">Alpha/beta hydrolase family protein</fullName>
    </submittedName>
</protein>
<sequence>MRSPAPRRFLAVGAALAAVAATTAGTPEPYAAPQARPPLSPATLDARYTAVRGDIQRAYDTARDVGDDSRAEAFEAFLTPGRRFLAFDARGHGRAVEVIGDLARAERVAVVVPGADGRLTNFDNPKWAGGGARAVYRQARQVAPGVRVAVVAWLGYASPSTMSATVLTPGRAVDGARKLQRFVTELHDTNGRAQVALLCHSYGSVVCGQAAGAVRVDDIALYGSPGVTASSVTDMRTGARVWAGRADGDWTRYVPKRHVAGLGFGPDPVSPSFGALRFAAGTGSHSEYLRPGSVSLRNLTFIALGRASEVTHA</sequence>
<dbReference type="RefSeq" id="WP_344947124.1">
    <property type="nucleotide sequence ID" value="NZ_BAAAZG010000018.1"/>
</dbReference>
<dbReference type="GO" id="GO:0016787">
    <property type="term" value="F:hydrolase activity"/>
    <property type="evidence" value="ECO:0007669"/>
    <property type="project" value="UniProtKB-KW"/>
</dbReference>
<organism evidence="3 4">
    <name type="scientific">Actinomadura miaoliensis</name>
    <dbReference type="NCBI Taxonomy" id="430685"/>
    <lineage>
        <taxon>Bacteria</taxon>
        <taxon>Bacillati</taxon>
        <taxon>Actinomycetota</taxon>
        <taxon>Actinomycetes</taxon>
        <taxon>Streptosporangiales</taxon>
        <taxon>Thermomonosporaceae</taxon>
        <taxon>Actinomadura</taxon>
    </lineage>
</organism>
<keyword evidence="4" id="KW-1185">Reference proteome</keyword>
<proteinExistence type="predicted"/>
<feature type="signal peptide" evidence="1">
    <location>
        <begin position="1"/>
        <end position="20"/>
    </location>
</feature>
<feature type="chain" id="PRO_5046769087" evidence="1">
    <location>
        <begin position="21"/>
        <end position="313"/>
    </location>
</feature>
<evidence type="ECO:0000313" key="4">
    <source>
        <dbReference type="Proteomes" id="UP001500683"/>
    </source>
</evidence>
<gene>
    <name evidence="3" type="ORF">GCM10022214_31150</name>
</gene>
<dbReference type="Gene3D" id="3.40.50.1820">
    <property type="entry name" value="alpha/beta hydrolase"/>
    <property type="match status" value="1"/>
</dbReference>
<evidence type="ECO:0000256" key="1">
    <source>
        <dbReference type="SAM" id="SignalP"/>
    </source>
</evidence>
<evidence type="ECO:0000259" key="2">
    <source>
        <dbReference type="Pfam" id="PF06259"/>
    </source>
</evidence>
<comment type="caution">
    <text evidence="3">The sequence shown here is derived from an EMBL/GenBank/DDBJ whole genome shotgun (WGS) entry which is preliminary data.</text>
</comment>
<accession>A0ABP7VTJ2</accession>
<dbReference type="Pfam" id="PF06259">
    <property type="entry name" value="Abhydrolase_8"/>
    <property type="match status" value="1"/>
</dbReference>
<evidence type="ECO:0000313" key="3">
    <source>
        <dbReference type="EMBL" id="GAA4072670.1"/>
    </source>
</evidence>
<feature type="domain" description="DUF1023" evidence="2">
    <location>
        <begin position="88"/>
        <end position="256"/>
    </location>
</feature>
<dbReference type="InterPro" id="IPR029058">
    <property type="entry name" value="AB_hydrolase_fold"/>
</dbReference>
<dbReference type="SUPFAM" id="SSF53474">
    <property type="entry name" value="alpha/beta-Hydrolases"/>
    <property type="match status" value="1"/>
</dbReference>
<dbReference type="InterPro" id="IPR010427">
    <property type="entry name" value="DUF1023"/>
</dbReference>
<name>A0ABP7VTJ2_9ACTN</name>
<dbReference type="Proteomes" id="UP001500683">
    <property type="component" value="Unassembled WGS sequence"/>
</dbReference>
<keyword evidence="1" id="KW-0732">Signal</keyword>
<dbReference type="EMBL" id="BAAAZG010000018">
    <property type="protein sequence ID" value="GAA4072670.1"/>
    <property type="molecule type" value="Genomic_DNA"/>
</dbReference>
<reference evidence="4" key="1">
    <citation type="journal article" date="2019" name="Int. J. Syst. Evol. Microbiol.">
        <title>The Global Catalogue of Microorganisms (GCM) 10K type strain sequencing project: providing services to taxonomists for standard genome sequencing and annotation.</title>
        <authorList>
            <consortium name="The Broad Institute Genomics Platform"/>
            <consortium name="The Broad Institute Genome Sequencing Center for Infectious Disease"/>
            <person name="Wu L."/>
            <person name="Ma J."/>
        </authorList>
    </citation>
    <scope>NUCLEOTIDE SEQUENCE [LARGE SCALE GENOMIC DNA]</scope>
    <source>
        <strain evidence="4">JCM 16702</strain>
    </source>
</reference>